<dbReference type="Pfam" id="PF00108">
    <property type="entry name" value="Thiolase_N"/>
    <property type="match status" value="1"/>
</dbReference>
<dbReference type="GO" id="GO:0003985">
    <property type="term" value="F:acetyl-CoA C-acetyltransferase activity"/>
    <property type="evidence" value="ECO:0007669"/>
    <property type="project" value="TreeGrafter"/>
</dbReference>
<feature type="domain" description="Thiolase N-terminal" evidence="6">
    <location>
        <begin position="7"/>
        <end position="46"/>
    </location>
</feature>
<dbReference type="InterPro" id="IPR020617">
    <property type="entry name" value="Thiolase_C"/>
</dbReference>
<evidence type="ECO:0000256" key="3">
    <source>
        <dbReference type="ARBA" id="ARBA00023315"/>
    </source>
</evidence>
<evidence type="ECO:0000313" key="8">
    <source>
        <dbReference type="EMBL" id="GEU52497.1"/>
    </source>
</evidence>
<dbReference type="EMBL" id="BKCJ010003024">
    <property type="protein sequence ID" value="GEU52497.1"/>
    <property type="molecule type" value="Genomic_DNA"/>
</dbReference>
<dbReference type="Gene3D" id="3.40.47.10">
    <property type="match status" value="1"/>
</dbReference>
<evidence type="ECO:0000256" key="1">
    <source>
        <dbReference type="ARBA" id="ARBA00010982"/>
    </source>
</evidence>
<accession>A0A6L2KV84</accession>
<dbReference type="PANTHER" id="PTHR18919">
    <property type="entry name" value="ACETYL-COA C-ACYLTRANSFERASE"/>
    <property type="match status" value="1"/>
</dbReference>
<evidence type="ECO:0000256" key="2">
    <source>
        <dbReference type="ARBA" id="ARBA00022679"/>
    </source>
</evidence>
<organism evidence="8">
    <name type="scientific">Tanacetum cinerariifolium</name>
    <name type="common">Dalmatian daisy</name>
    <name type="synonym">Chrysanthemum cinerariifolium</name>
    <dbReference type="NCBI Taxonomy" id="118510"/>
    <lineage>
        <taxon>Eukaryota</taxon>
        <taxon>Viridiplantae</taxon>
        <taxon>Streptophyta</taxon>
        <taxon>Embryophyta</taxon>
        <taxon>Tracheophyta</taxon>
        <taxon>Spermatophyta</taxon>
        <taxon>Magnoliopsida</taxon>
        <taxon>eudicotyledons</taxon>
        <taxon>Gunneridae</taxon>
        <taxon>Pentapetalae</taxon>
        <taxon>asterids</taxon>
        <taxon>campanulids</taxon>
        <taxon>Asterales</taxon>
        <taxon>Asteraceae</taxon>
        <taxon>Asteroideae</taxon>
        <taxon>Anthemideae</taxon>
        <taxon>Anthemidinae</taxon>
        <taxon>Tanacetum</taxon>
    </lineage>
</organism>
<gene>
    <name evidence="8" type="ORF">Tci_024475</name>
</gene>
<dbReference type="GO" id="GO:0005739">
    <property type="term" value="C:mitochondrion"/>
    <property type="evidence" value="ECO:0007669"/>
    <property type="project" value="TreeGrafter"/>
</dbReference>
<dbReference type="GO" id="GO:0006635">
    <property type="term" value="P:fatty acid beta-oxidation"/>
    <property type="evidence" value="ECO:0007669"/>
    <property type="project" value="TreeGrafter"/>
</dbReference>
<feature type="region of interest" description="Disordered" evidence="5">
    <location>
        <begin position="204"/>
        <end position="223"/>
    </location>
</feature>
<dbReference type="InterPro" id="IPR016039">
    <property type="entry name" value="Thiolase-like"/>
</dbReference>
<protein>
    <submittedName>
        <fullName evidence="8">Acetyl-CoA acetyltransferase, cytosolic 1-like</fullName>
    </submittedName>
</protein>
<dbReference type="InterPro" id="IPR020616">
    <property type="entry name" value="Thiolase_N"/>
</dbReference>
<dbReference type="Pfam" id="PF02803">
    <property type="entry name" value="Thiolase_C"/>
    <property type="match status" value="1"/>
</dbReference>
<dbReference type="PANTHER" id="PTHR18919:SF161">
    <property type="entry name" value="ACETYL-COA ACETYLTRANSFERASE 2"/>
    <property type="match status" value="1"/>
</dbReference>
<reference evidence="8" key="1">
    <citation type="journal article" date="2019" name="Sci. Rep.">
        <title>Draft genome of Tanacetum cinerariifolium, the natural source of mosquito coil.</title>
        <authorList>
            <person name="Yamashiro T."/>
            <person name="Shiraishi A."/>
            <person name="Satake H."/>
            <person name="Nakayama K."/>
        </authorList>
    </citation>
    <scope>NUCLEOTIDE SEQUENCE</scope>
</reference>
<evidence type="ECO:0000259" key="7">
    <source>
        <dbReference type="Pfam" id="PF02803"/>
    </source>
</evidence>
<sequence>MDKLGWITVQELRKLRLAFKENGGSVTIGNSFGINDGAASLVLVSGDKALELGLKVIAKVSGHADVEHAPELFITFSALTIPKDISRAGLEAFQIDFYEINEAFARQTRSNKAHSKGYNQKGHVDVYCLNNPICLTGAPTNGPLDRLLKVSYWMKGVDECSEGRHVRMEGAWMEDTSGRHARMKGTSGWKAHPDGMHARMEALGRKARPDARRFRKEGSRIDH</sequence>
<keyword evidence="3 4" id="KW-0012">Acyltransferase</keyword>
<comment type="caution">
    <text evidence="8">The sequence shown here is derived from an EMBL/GenBank/DDBJ whole genome shotgun (WGS) entry which is preliminary data.</text>
</comment>
<dbReference type="SUPFAM" id="SSF53901">
    <property type="entry name" value="Thiolase-like"/>
    <property type="match status" value="1"/>
</dbReference>
<comment type="similarity">
    <text evidence="1 4">Belongs to the thiolase-like superfamily. Thiolase family.</text>
</comment>
<evidence type="ECO:0000256" key="4">
    <source>
        <dbReference type="RuleBase" id="RU003557"/>
    </source>
</evidence>
<evidence type="ECO:0000259" key="6">
    <source>
        <dbReference type="Pfam" id="PF00108"/>
    </source>
</evidence>
<name>A0A6L2KV84_TANCI</name>
<dbReference type="AlphaFoldDB" id="A0A6L2KV84"/>
<evidence type="ECO:0000256" key="5">
    <source>
        <dbReference type="SAM" id="MobiDB-lite"/>
    </source>
</evidence>
<keyword evidence="2 4" id="KW-0808">Transferase</keyword>
<feature type="domain" description="Thiolase C-terminal" evidence="7">
    <location>
        <begin position="55"/>
        <end position="115"/>
    </location>
</feature>
<proteinExistence type="inferred from homology"/>